<name>A0A2W7PKW0_9RHOB</name>
<keyword evidence="2" id="KW-1185">Reference proteome</keyword>
<accession>A0A2W7PKW0</accession>
<sequence length="60" mass="6573">MTKAVRQIILSASKDIPFDKLMLSQTNVRRIEVGVSVHELAEAIARRGLLQGLERAGGVE</sequence>
<reference evidence="1 2" key="1">
    <citation type="submission" date="2018-06" db="EMBL/GenBank/DDBJ databases">
        <title>Genomic Encyclopedia of Archaeal and Bacterial Type Strains, Phase II (KMG-II): from individual species to whole genera.</title>
        <authorList>
            <person name="Goeker M."/>
        </authorList>
    </citation>
    <scope>NUCLEOTIDE SEQUENCE [LARGE SCALE GENOMIC DNA]</scope>
    <source>
        <strain evidence="1 2">DSM 13087</strain>
    </source>
</reference>
<dbReference type="Proteomes" id="UP000249364">
    <property type="component" value="Unassembled WGS sequence"/>
</dbReference>
<gene>
    <name evidence="1" type="ORF">LY56_03341</name>
</gene>
<evidence type="ECO:0000313" key="2">
    <source>
        <dbReference type="Proteomes" id="UP000249364"/>
    </source>
</evidence>
<protein>
    <submittedName>
        <fullName evidence="1">ParB family chromosome partitioning protein</fullName>
    </submittedName>
</protein>
<organism evidence="1 2">
    <name type="scientific">Roseinatronobacter thiooxidans</name>
    <dbReference type="NCBI Taxonomy" id="121821"/>
    <lineage>
        <taxon>Bacteria</taxon>
        <taxon>Pseudomonadati</taxon>
        <taxon>Pseudomonadota</taxon>
        <taxon>Alphaproteobacteria</taxon>
        <taxon>Rhodobacterales</taxon>
        <taxon>Paracoccaceae</taxon>
        <taxon>Roseinatronobacter</taxon>
    </lineage>
</organism>
<dbReference type="AlphaFoldDB" id="A0A2W7PKW0"/>
<comment type="caution">
    <text evidence="1">The sequence shown here is derived from an EMBL/GenBank/DDBJ whole genome shotgun (WGS) entry which is preliminary data.</text>
</comment>
<proteinExistence type="predicted"/>
<evidence type="ECO:0000313" key="1">
    <source>
        <dbReference type="EMBL" id="PZX36934.1"/>
    </source>
</evidence>
<dbReference type="EMBL" id="QKZQ01000026">
    <property type="protein sequence ID" value="PZX36934.1"/>
    <property type="molecule type" value="Genomic_DNA"/>
</dbReference>